<protein>
    <submittedName>
        <fullName evidence="2">Uncharacterized protein</fullName>
    </submittedName>
</protein>
<feature type="region of interest" description="Disordered" evidence="1">
    <location>
        <begin position="109"/>
        <end position="131"/>
    </location>
</feature>
<evidence type="ECO:0000313" key="2">
    <source>
        <dbReference type="EMBL" id="CAK9275959.1"/>
    </source>
</evidence>
<dbReference type="Pfam" id="PF14249">
    <property type="entry name" value="Tocopherol_cycl"/>
    <property type="match status" value="1"/>
</dbReference>
<dbReference type="InterPro" id="IPR025893">
    <property type="entry name" value="Tocopherol_cyclase"/>
</dbReference>
<dbReference type="PANTHER" id="PTHR35309:SF4">
    <property type="entry name" value="TOCOPHEROL CYCLASE"/>
    <property type="match status" value="1"/>
</dbReference>
<evidence type="ECO:0000256" key="1">
    <source>
        <dbReference type="SAM" id="MobiDB-lite"/>
    </source>
</evidence>
<dbReference type="Proteomes" id="UP001497444">
    <property type="component" value="Chromosome 7"/>
</dbReference>
<gene>
    <name evidence="2" type="ORF">CSSPJE1EN1_LOCUS21437</name>
</gene>
<evidence type="ECO:0000313" key="3">
    <source>
        <dbReference type="Proteomes" id="UP001497444"/>
    </source>
</evidence>
<feature type="region of interest" description="Disordered" evidence="1">
    <location>
        <begin position="559"/>
        <end position="589"/>
    </location>
</feature>
<feature type="compositionally biased region" description="Low complexity" evidence="1">
    <location>
        <begin position="111"/>
        <end position="131"/>
    </location>
</feature>
<sequence length="589" mass="65779">MNGVAVCVSHASIGHWNLQRQRRRPQYVEESSFCRGRLCGFSSSSSSAHFGVAADFCSRYASRQHLQLKCDFRFAAAAAAYNTSAVCSSSSRRFWKCDKWRPRIATITPHAQAQQDQQQQQNKSDESSSSYNSRRQTIVEIAAEELQQEFEFDGAGSASSTKELESIGDWEKVPTLPKDLDVSKDRHPFDPHKPNFSHLLPEALRPYPSFEGWFVRISDPSNALSVALITATNYATDESQITLLFSPAPSADRQGNKHAKDDRTFVKSGYTYAVGVRTKDARFVEVETEEDWDQEDLGLEPRGFHWIANGVGSLKAKPHSIDLDFTVEGYHFKAHLTKEVLWDLHKSEKGPEGWARFLPIIPTHWYVYSLGSTVEYSFQNLEKGVDNQGLAWGHVEKNWGQTFPAGHVWLQAISADNTSQVVCSGASFKTPGGKLESPHIFVLGYRSPSHKLDFRSNDLGILFKDIHFAPQQSRFSVTAVGTSHSIEVSAYAPFETFSDAVLAPMSKVDWKPACRESFLATVEIKVYEHLAWGVAGQKLVEQQTFENAALEFGEDLLSTTTNNKEGQDGEEENLLSTTNNKGQDGEGEN</sequence>
<accession>A0ABP0X9Z6</accession>
<reference evidence="2" key="1">
    <citation type="submission" date="2024-02" db="EMBL/GenBank/DDBJ databases">
        <authorList>
            <consortium name="ELIXIR-Norway"/>
            <consortium name="Elixir Norway"/>
        </authorList>
    </citation>
    <scope>NUCLEOTIDE SEQUENCE</scope>
</reference>
<organism evidence="2 3">
    <name type="scientific">Sphagnum jensenii</name>
    <dbReference type="NCBI Taxonomy" id="128206"/>
    <lineage>
        <taxon>Eukaryota</taxon>
        <taxon>Viridiplantae</taxon>
        <taxon>Streptophyta</taxon>
        <taxon>Embryophyta</taxon>
        <taxon>Bryophyta</taxon>
        <taxon>Sphagnophytina</taxon>
        <taxon>Sphagnopsida</taxon>
        <taxon>Sphagnales</taxon>
        <taxon>Sphagnaceae</taxon>
        <taxon>Sphagnum</taxon>
    </lineage>
</organism>
<dbReference type="PANTHER" id="PTHR35309">
    <property type="match status" value="1"/>
</dbReference>
<proteinExistence type="predicted"/>
<name>A0ABP0X9Z6_9BRYO</name>
<dbReference type="EMBL" id="OZ020102">
    <property type="protein sequence ID" value="CAK9275959.1"/>
    <property type="molecule type" value="Genomic_DNA"/>
</dbReference>
<keyword evidence="3" id="KW-1185">Reference proteome</keyword>